<keyword evidence="10 15" id="KW-0482">Metalloprotease</keyword>
<comment type="cofactor">
    <cofactor evidence="15 16">
        <name>Zn(2+)</name>
        <dbReference type="ChEBI" id="CHEBI:29105"/>
    </cofactor>
    <text evidence="15 16">Binds 1 zinc ion per subunit.</text>
</comment>
<evidence type="ECO:0000256" key="11">
    <source>
        <dbReference type="ARBA" id="ARBA00023136"/>
    </source>
</evidence>
<dbReference type="GeneID" id="129323947"/>
<dbReference type="FunFam" id="2.60.210.10:FF:000009">
    <property type="entry name" value="Meprin A subunit"/>
    <property type="match status" value="1"/>
</dbReference>
<evidence type="ECO:0000256" key="1">
    <source>
        <dbReference type="ARBA" id="ARBA00004479"/>
    </source>
</evidence>
<comment type="caution">
    <text evidence="15">Lacks conserved residue(s) required for the propagation of feature annotation.</text>
</comment>
<dbReference type="SMART" id="SM00137">
    <property type="entry name" value="MAM"/>
    <property type="match status" value="1"/>
</dbReference>
<dbReference type="KEGG" id="emc:129323947"/>
<dbReference type="PROSITE" id="PS51864">
    <property type="entry name" value="ASTACIN"/>
    <property type="match status" value="1"/>
</dbReference>
<evidence type="ECO:0000313" key="21">
    <source>
        <dbReference type="RefSeq" id="XP_054826800.1"/>
    </source>
</evidence>
<dbReference type="PANTHER" id="PTHR10127:SF824">
    <property type="entry name" value="MEPRIN A SUBUNIT ALPHA"/>
    <property type="match status" value="1"/>
</dbReference>
<keyword evidence="2" id="KW-0245">EGF-like domain</keyword>
<dbReference type="PROSITE" id="PS50144">
    <property type="entry name" value="MATH"/>
    <property type="match status" value="1"/>
</dbReference>
<dbReference type="SUPFAM" id="SSF49899">
    <property type="entry name" value="Concanavalin A-like lectins/glucanases"/>
    <property type="match status" value="1"/>
</dbReference>
<keyword evidence="11" id="KW-0472">Membrane</keyword>
<evidence type="ECO:0000256" key="5">
    <source>
        <dbReference type="ARBA" id="ARBA00022723"/>
    </source>
</evidence>
<dbReference type="CDD" id="cd06263">
    <property type="entry name" value="MAM"/>
    <property type="match status" value="1"/>
</dbReference>
<dbReference type="RefSeq" id="XP_054826800.1">
    <property type="nucleotide sequence ID" value="XM_054970825.1"/>
</dbReference>
<evidence type="ECO:0000256" key="7">
    <source>
        <dbReference type="ARBA" id="ARBA00022801"/>
    </source>
</evidence>
<keyword evidence="8 15" id="KW-0862">Zinc</keyword>
<evidence type="ECO:0000259" key="18">
    <source>
        <dbReference type="PROSITE" id="PS50144"/>
    </source>
</evidence>
<evidence type="ECO:0000256" key="9">
    <source>
        <dbReference type="ARBA" id="ARBA00022989"/>
    </source>
</evidence>
<evidence type="ECO:0000256" key="10">
    <source>
        <dbReference type="ARBA" id="ARBA00023049"/>
    </source>
</evidence>
<dbReference type="GO" id="GO:0004222">
    <property type="term" value="F:metalloendopeptidase activity"/>
    <property type="evidence" value="ECO:0007669"/>
    <property type="project" value="UniProtKB-UniRule"/>
</dbReference>
<name>A0AA97IWE5_EUBMA</name>
<dbReference type="SUPFAM" id="SSF55486">
    <property type="entry name" value="Metalloproteases ('zincins'), catalytic domain"/>
    <property type="match status" value="1"/>
</dbReference>
<dbReference type="PROSITE" id="PS00740">
    <property type="entry name" value="MAM_1"/>
    <property type="match status" value="1"/>
</dbReference>
<evidence type="ECO:0000256" key="14">
    <source>
        <dbReference type="ARBA" id="ARBA00023180"/>
    </source>
</evidence>
<reference evidence="21" key="1">
    <citation type="submission" date="2025-08" db="UniProtKB">
        <authorList>
            <consortium name="RefSeq"/>
        </authorList>
    </citation>
    <scope>IDENTIFICATION</scope>
    <source>
        <tissue evidence="21">Blood</tissue>
    </source>
</reference>
<keyword evidence="3 15" id="KW-0645">Protease</keyword>
<feature type="binding site" evidence="15">
    <location>
        <position position="131"/>
    </location>
    <ligand>
        <name>Zn(2+)</name>
        <dbReference type="ChEBI" id="CHEBI:29105"/>
        <note>catalytic</note>
    </ligand>
</feature>
<dbReference type="GO" id="GO:0006508">
    <property type="term" value="P:proteolysis"/>
    <property type="evidence" value="ECO:0007669"/>
    <property type="project" value="UniProtKB-KW"/>
</dbReference>
<organism evidence="20 21">
    <name type="scientific">Eublepharis macularius</name>
    <name type="common">Leopard gecko</name>
    <name type="synonym">Cyrtodactylus macularius</name>
    <dbReference type="NCBI Taxonomy" id="481883"/>
    <lineage>
        <taxon>Eukaryota</taxon>
        <taxon>Metazoa</taxon>
        <taxon>Chordata</taxon>
        <taxon>Craniata</taxon>
        <taxon>Vertebrata</taxon>
        <taxon>Euteleostomi</taxon>
        <taxon>Lepidosauria</taxon>
        <taxon>Squamata</taxon>
        <taxon>Bifurcata</taxon>
        <taxon>Gekkota</taxon>
        <taxon>Eublepharidae</taxon>
        <taxon>Eublepharinae</taxon>
        <taxon>Eublepharis</taxon>
    </lineage>
</organism>
<dbReference type="FunFam" id="3.40.390.10:FF:000015">
    <property type="entry name" value="Meprin A subunit"/>
    <property type="match status" value="1"/>
</dbReference>
<evidence type="ECO:0000256" key="3">
    <source>
        <dbReference type="ARBA" id="ARBA00022670"/>
    </source>
</evidence>
<keyword evidence="5 15" id="KW-0479">Metal-binding</keyword>
<keyword evidence="4" id="KW-0812">Transmembrane</keyword>
<dbReference type="PRINTS" id="PR00480">
    <property type="entry name" value="ASTACIN"/>
</dbReference>
<feature type="binding site" evidence="15">
    <location>
        <position position="127"/>
    </location>
    <ligand>
        <name>Zn(2+)</name>
        <dbReference type="ChEBI" id="CHEBI:29105"/>
        <note>catalytic</note>
    </ligand>
</feature>
<dbReference type="EC" id="3.4.24.-" evidence="16"/>
<dbReference type="GO" id="GO:0008270">
    <property type="term" value="F:zinc ion binding"/>
    <property type="evidence" value="ECO:0007669"/>
    <property type="project" value="UniProtKB-UniRule"/>
</dbReference>
<dbReference type="PROSITE" id="PS50060">
    <property type="entry name" value="MAM_2"/>
    <property type="match status" value="1"/>
</dbReference>
<dbReference type="Gene3D" id="2.60.210.10">
    <property type="entry name" value="Apoptosis, Tumor Necrosis Factor Receptor Associated Protein 2, Chain A"/>
    <property type="match status" value="1"/>
</dbReference>
<feature type="domain" description="MATH" evidence="18">
    <location>
        <begin position="402"/>
        <end position="568"/>
    </location>
</feature>
<dbReference type="PANTHER" id="PTHR10127">
    <property type="entry name" value="DISCOIDIN, CUB, EGF, LAMININ , AND ZINC METALLOPROTEASE DOMAIN CONTAINING"/>
    <property type="match status" value="1"/>
</dbReference>
<dbReference type="Pfam" id="PF01400">
    <property type="entry name" value="Astacin"/>
    <property type="match status" value="1"/>
</dbReference>
<dbReference type="SMART" id="SM00235">
    <property type="entry name" value="ZnMc"/>
    <property type="match status" value="1"/>
</dbReference>
<comment type="subcellular location">
    <subcellularLocation>
        <location evidence="1">Membrane</location>
        <topology evidence="1">Single-pass type I membrane protein</topology>
    </subcellularLocation>
</comment>
<evidence type="ECO:0000259" key="17">
    <source>
        <dbReference type="PROSITE" id="PS50060"/>
    </source>
</evidence>
<dbReference type="FunFam" id="2.60.120.200:FF:000037">
    <property type="entry name" value="Meprin A subunit"/>
    <property type="match status" value="1"/>
</dbReference>
<dbReference type="Gene3D" id="2.60.120.200">
    <property type="match status" value="1"/>
</dbReference>
<proteinExistence type="predicted"/>
<evidence type="ECO:0000256" key="15">
    <source>
        <dbReference type="PROSITE-ProRule" id="PRU01211"/>
    </source>
</evidence>
<dbReference type="AlphaFoldDB" id="A0AA97IWE5"/>
<dbReference type="InterPro" id="IPR002083">
    <property type="entry name" value="MATH/TRAF_dom"/>
</dbReference>
<dbReference type="InterPro" id="IPR013320">
    <property type="entry name" value="ConA-like_dom_sf"/>
</dbReference>
<keyword evidence="6" id="KW-0732">Signal</keyword>
<keyword evidence="12" id="KW-0865">Zymogen</keyword>
<dbReference type="InterPro" id="IPR008974">
    <property type="entry name" value="TRAF-like"/>
</dbReference>
<dbReference type="InterPro" id="IPR001506">
    <property type="entry name" value="Peptidase_M12A"/>
</dbReference>
<keyword evidence="9" id="KW-1133">Transmembrane helix</keyword>
<evidence type="ECO:0000259" key="19">
    <source>
        <dbReference type="PROSITE" id="PS51864"/>
    </source>
</evidence>
<keyword evidence="13" id="KW-1015">Disulfide bond</keyword>
<dbReference type="Pfam" id="PF22486">
    <property type="entry name" value="MATH_2"/>
    <property type="match status" value="1"/>
</dbReference>
<keyword evidence="7 15" id="KW-0378">Hydrolase</keyword>
<feature type="domain" description="Peptidase M12A" evidence="19">
    <location>
        <begin position="38"/>
        <end position="232"/>
    </location>
</feature>
<gene>
    <name evidence="21" type="primary">LOC129323947</name>
</gene>
<dbReference type="Gene3D" id="3.40.390.10">
    <property type="entry name" value="Collagenase (Catalytic Domain)"/>
    <property type="match status" value="1"/>
</dbReference>
<dbReference type="Pfam" id="PF00629">
    <property type="entry name" value="MAM"/>
    <property type="match status" value="1"/>
</dbReference>
<evidence type="ECO:0000256" key="6">
    <source>
        <dbReference type="ARBA" id="ARBA00022729"/>
    </source>
</evidence>
<evidence type="ECO:0000256" key="8">
    <source>
        <dbReference type="ARBA" id="ARBA00022833"/>
    </source>
</evidence>
<dbReference type="Proteomes" id="UP001190640">
    <property type="component" value="Chromosome 1"/>
</dbReference>
<feature type="domain" description="MAM" evidence="17">
    <location>
        <begin position="239"/>
        <end position="404"/>
    </location>
</feature>
<evidence type="ECO:0000256" key="2">
    <source>
        <dbReference type="ARBA" id="ARBA00022536"/>
    </source>
</evidence>
<keyword evidence="14" id="KW-0325">Glycoprotein</keyword>
<dbReference type="InterPro" id="IPR006026">
    <property type="entry name" value="Peptidase_Metallo"/>
</dbReference>
<feature type="binding site" evidence="15">
    <location>
        <position position="137"/>
    </location>
    <ligand>
        <name>Zn(2+)</name>
        <dbReference type="ChEBI" id="CHEBI:29105"/>
        <note>catalytic</note>
    </ligand>
</feature>
<accession>A0AA97IWE5</accession>
<evidence type="ECO:0000256" key="4">
    <source>
        <dbReference type="ARBA" id="ARBA00022692"/>
    </source>
</evidence>
<dbReference type="InterPro" id="IPR000998">
    <property type="entry name" value="MAM_dom"/>
</dbReference>
<dbReference type="InterPro" id="IPR024079">
    <property type="entry name" value="MetalloPept_cat_dom_sf"/>
</dbReference>
<dbReference type="PRINTS" id="PR00020">
    <property type="entry name" value="MAMDOMAIN"/>
</dbReference>
<evidence type="ECO:0000256" key="12">
    <source>
        <dbReference type="ARBA" id="ARBA00023145"/>
    </source>
</evidence>
<feature type="active site" evidence="15">
    <location>
        <position position="128"/>
    </location>
</feature>
<evidence type="ECO:0000256" key="13">
    <source>
        <dbReference type="ARBA" id="ARBA00023157"/>
    </source>
</evidence>
<protein>
    <recommendedName>
        <fullName evidence="16">Metalloendopeptidase</fullName>
        <ecNumber evidence="16">3.4.24.-</ecNumber>
    </recommendedName>
</protein>
<sequence length="656" mass="75616">MTIEDADSGEQETDITEINEAAGLDLFEGDIALPRERNALRNEKRRWKLPIPFILADNLDLNAKGVILKALEGFSLKTCVGFKPYEGEKSFIKFQNLKGCWSFIGNMKNGQNISVGKGCEKKGIVTHELLHALGFYHEQARTDRDDYVKIWWNRIVPDHKKDFKRKSNRFVTDLNTQYDYESMMHYRPSTFSKNEGLPTITAKIPEFNSIIGQRLDFSRTDLQKIYQMYKCTRPLTLLDQCDFESADVCGLVQETKDAADWLHKKTDFKHQDHTLNGKCNDGGYFMFFDTSFGKAGETAVLKSRILHPRRTQQCLQFFFRMTGSPKDRLFIWVMKDDGSGTVRALHKIQTLQGDSDKNWKIAHVILRGQEKFRYLFEGQKGDPEHSSGGILIDDLTLSETRCPNAVWLIHNFSLLLNSSEDYAAKLKSPRFYNPEGYGYGMMLSPRSSGKPDHKKHVLISFHLASGENDDVLEWPALNRQVTITVLDQHSDVKERWSIEKSFTTDSAHVLKGIKNASRWGNPSVLGKFDPSCDCRRGPGLEWRRFVTHEQLRQRNYLKNDDLIILADFEGVMSSHKHCERVCTSCKCEKKTPGRHKVRHKQNFLLHKREMPDSTYSYSSSSNIYLLFLAYTSNNKGWRQRQAFLLYVLYEAASLET</sequence>
<evidence type="ECO:0000256" key="16">
    <source>
        <dbReference type="RuleBase" id="RU361183"/>
    </source>
</evidence>
<evidence type="ECO:0000313" key="20">
    <source>
        <dbReference type="Proteomes" id="UP001190640"/>
    </source>
</evidence>
<keyword evidence="20" id="KW-1185">Reference proteome</keyword>
<dbReference type="GO" id="GO:0016020">
    <property type="term" value="C:membrane"/>
    <property type="evidence" value="ECO:0007669"/>
    <property type="project" value="UniProtKB-SubCell"/>
</dbReference>
<dbReference type="SUPFAM" id="SSF49599">
    <property type="entry name" value="TRAF domain-like"/>
    <property type="match status" value="1"/>
</dbReference>